<reference evidence="1" key="2">
    <citation type="journal article" date="2024" name="Plant">
        <title>Genomic evolution and insights into agronomic trait innovations of Sesamum species.</title>
        <authorList>
            <person name="Miao H."/>
            <person name="Wang L."/>
            <person name="Qu L."/>
            <person name="Liu H."/>
            <person name="Sun Y."/>
            <person name="Le M."/>
            <person name="Wang Q."/>
            <person name="Wei S."/>
            <person name="Zheng Y."/>
            <person name="Lin W."/>
            <person name="Duan Y."/>
            <person name="Cao H."/>
            <person name="Xiong S."/>
            <person name="Wang X."/>
            <person name="Wei L."/>
            <person name="Li C."/>
            <person name="Ma Q."/>
            <person name="Ju M."/>
            <person name="Zhao R."/>
            <person name="Li G."/>
            <person name="Mu C."/>
            <person name="Tian Q."/>
            <person name="Mei H."/>
            <person name="Zhang T."/>
            <person name="Gao T."/>
            <person name="Zhang H."/>
        </authorList>
    </citation>
    <scope>NUCLEOTIDE SEQUENCE</scope>
    <source>
        <strain evidence="1">G02</strain>
    </source>
</reference>
<protein>
    <recommendedName>
        <fullName evidence="2">Integrase catalytic domain-containing protein</fullName>
    </recommendedName>
</protein>
<dbReference type="InterPro" id="IPR012337">
    <property type="entry name" value="RNaseH-like_sf"/>
</dbReference>
<dbReference type="InterPro" id="IPR036397">
    <property type="entry name" value="RNaseH_sf"/>
</dbReference>
<dbReference type="Gene3D" id="3.30.420.10">
    <property type="entry name" value="Ribonuclease H-like superfamily/Ribonuclease H"/>
    <property type="match status" value="1"/>
</dbReference>
<dbReference type="PANTHER" id="PTHR48475:SF2">
    <property type="entry name" value="RIBONUCLEASE H"/>
    <property type="match status" value="1"/>
</dbReference>
<dbReference type="SUPFAM" id="SSF53098">
    <property type="entry name" value="Ribonuclease H-like"/>
    <property type="match status" value="1"/>
</dbReference>
<evidence type="ECO:0000313" key="1">
    <source>
        <dbReference type="EMBL" id="KAL0373380.1"/>
    </source>
</evidence>
<dbReference type="AlphaFoldDB" id="A0AAW2QZN3"/>
<dbReference type="PANTHER" id="PTHR48475">
    <property type="entry name" value="RIBONUCLEASE H"/>
    <property type="match status" value="1"/>
</dbReference>
<evidence type="ECO:0008006" key="2">
    <source>
        <dbReference type="Google" id="ProtNLM"/>
    </source>
</evidence>
<name>A0AAW2QZN3_SESRA</name>
<sequence>MAWCKELKIQQNFMIVGNPLANGQTKVINRILLQHLKAGFEGAKGLWVEELPGVLWAYWPRSLIGEIPLFLVYVTEAIIRIEIGEETRVAQYDP</sequence>
<organism evidence="1">
    <name type="scientific">Sesamum radiatum</name>
    <name type="common">Black benniseed</name>
    <dbReference type="NCBI Taxonomy" id="300843"/>
    <lineage>
        <taxon>Eukaryota</taxon>
        <taxon>Viridiplantae</taxon>
        <taxon>Streptophyta</taxon>
        <taxon>Embryophyta</taxon>
        <taxon>Tracheophyta</taxon>
        <taxon>Spermatophyta</taxon>
        <taxon>Magnoliopsida</taxon>
        <taxon>eudicotyledons</taxon>
        <taxon>Gunneridae</taxon>
        <taxon>Pentapetalae</taxon>
        <taxon>asterids</taxon>
        <taxon>lamiids</taxon>
        <taxon>Lamiales</taxon>
        <taxon>Pedaliaceae</taxon>
        <taxon>Sesamum</taxon>
    </lineage>
</organism>
<comment type="caution">
    <text evidence="1">The sequence shown here is derived from an EMBL/GenBank/DDBJ whole genome shotgun (WGS) entry which is preliminary data.</text>
</comment>
<gene>
    <name evidence="1" type="ORF">Sradi_3253700</name>
</gene>
<reference evidence="1" key="1">
    <citation type="submission" date="2020-06" db="EMBL/GenBank/DDBJ databases">
        <authorList>
            <person name="Li T."/>
            <person name="Hu X."/>
            <person name="Zhang T."/>
            <person name="Song X."/>
            <person name="Zhang H."/>
            <person name="Dai N."/>
            <person name="Sheng W."/>
            <person name="Hou X."/>
            <person name="Wei L."/>
        </authorList>
    </citation>
    <scope>NUCLEOTIDE SEQUENCE</scope>
    <source>
        <strain evidence="1">G02</strain>
        <tissue evidence="1">Leaf</tissue>
    </source>
</reference>
<accession>A0AAW2QZN3</accession>
<dbReference type="GO" id="GO:0003676">
    <property type="term" value="F:nucleic acid binding"/>
    <property type="evidence" value="ECO:0007669"/>
    <property type="project" value="InterPro"/>
</dbReference>
<dbReference type="EMBL" id="JACGWJ010000014">
    <property type="protein sequence ID" value="KAL0373380.1"/>
    <property type="molecule type" value="Genomic_DNA"/>
</dbReference>
<proteinExistence type="predicted"/>